<evidence type="ECO:0000313" key="3">
    <source>
        <dbReference type="Proteomes" id="UP000594454"/>
    </source>
</evidence>
<proteinExistence type="predicted"/>
<dbReference type="AlphaFoldDB" id="A0A7R8YSN2"/>
<protein>
    <recommendedName>
        <fullName evidence="1">Farnesoic acid O-methyl transferase domain-containing protein</fullName>
    </recommendedName>
</protein>
<reference evidence="2 3" key="1">
    <citation type="submission" date="2020-11" db="EMBL/GenBank/DDBJ databases">
        <authorList>
            <person name="Wallbank WR R."/>
            <person name="Pardo Diaz C."/>
            <person name="Kozak K."/>
            <person name="Martin S."/>
            <person name="Jiggins C."/>
            <person name="Moest M."/>
            <person name="Warren A I."/>
            <person name="Generalovic N T."/>
            <person name="Byers J.R.P. K."/>
            <person name="Montejo-Kovacevich G."/>
            <person name="Yen C E."/>
        </authorList>
    </citation>
    <scope>NUCLEOTIDE SEQUENCE [LARGE SCALE GENOMIC DNA]</scope>
</reference>
<sequence>MHTSLTVIRRSYLDQFVFSAKTIARPTISFPKLSTCQEYVTTSGLCDHYFPIDVFKNHRSTEYKLHLKFYVMGDHDANIKLSNGQDEKIVLYAIVVGGHSNTYSRIRTESLHTVGIDSYKTGLLSPLWPTPIDVRLKYNGELSVAIPGVVDPLLRASAPDLDVKSLCFNVYLSEGRWFYNCNEEDEYISVASPCKIDVRMNYND</sequence>
<gene>
    <name evidence="2" type="ORF">HERILL_LOCUS3927</name>
</gene>
<dbReference type="Pfam" id="PF12248">
    <property type="entry name" value="Methyltransf_FA"/>
    <property type="match status" value="1"/>
</dbReference>
<dbReference type="PANTHER" id="PTHR36695">
    <property type="entry name" value="AGAP008648-PA"/>
    <property type="match status" value="1"/>
</dbReference>
<accession>A0A7R8YSN2</accession>
<dbReference type="Proteomes" id="UP000594454">
    <property type="component" value="Chromosome 2"/>
</dbReference>
<dbReference type="PANTHER" id="PTHR36695:SF12">
    <property type="entry name" value="AGAP008648-PA"/>
    <property type="match status" value="1"/>
</dbReference>
<dbReference type="InterPro" id="IPR022041">
    <property type="entry name" value="Methyltransf_FA"/>
</dbReference>
<feature type="domain" description="Farnesoic acid O-methyl transferase" evidence="1">
    <location>
        <begin position="49"/>
        <end position="182"/>
    </location>
</feature>
<dbReference type="InParanoid" id="A0A7R8YSN2"/>
<organism evidence="2 3">
    <name type="scientific">Hermetia illucens</name>
    <name type="common">Black soldier fly</name>
    <dbReference type="NCBI Taxonomy" id="343691"/>
    <lineage>
        <taxon>Eukaryota</taxon>
        <taxon>Metazoa</taxon>
        <taxon>Ecdysozoa</taxon>
        <taxon>Arthropoda</taxon>
        <taxon>Hexapoda</taxon>
        <taxon>Insecta</taxon>
        <taxon>Pterygota</taxon>
        <taxon>Neoptera</taxon>
        <taxon>Endopterygota</taxon>
        <taxon>Diptera</taxon>
        <taxon>Brachycera</taxon>
        <taxon>Stratiomyomorpha</taxon>
        <taxon>Stratiomyidae</taxon>
        <taxon>Hermetiinae</taxon>
        <taxon>Hermetia</taxon>
    </lineage>
</organism>
<keyword evidence="3" id="KW-1185">Reference proteome</keyword>
<dbReference type="EMBL" id="LR899010">
    <property type="protein sequence ID" value="CAD7080789.1"/>
    <property type="molecule type" value="Genomic_DNA"/>
</dbReference>
<evidence type="ECO:0000313" key="2">
    <source>
        <dbReference type="EMBL" id="CAD7080789.1"/>
    </source>
</evidence>
<evidence type="ECO:0000259" key="1">
    <source>
        <dbReference type="Pfam" id="PF12248"/>
    </source>
</evidence>
<name>A0A7R8YSN2_HERIL</name>